<dbReference type="FunFam" id="3.30.40.10:FF:000041">
    <property type="entry name" value="E3 ubiquitin-protein ligase SINAT3"/>
    <property type="match status" value="1"/>
</dbReference>
<feature type="region of interest" description="Disordered" evidence="11">
    <location>
        <begin position="276"/>
        <end position="325"/>
    </location>
</feature>
<proteinExistence type="inferred from homology"/>
<evidence type="ECO:0000256" key="6">
    <source>
        <dbReference type="ARBA" id="ARBA00022723"/>
    </source>
</evidence>
<dbReference type="InterPro" id="IPR018121">
    <property type="entry name" value="7-in-absentia-prot_TRAF-dom"/>
</dbReference>
<feature type="region of interest" description="Disordered" evidence="11">
    <location>
        <begin position="446"/>
        <end position="507"/>
    </location>
</feature>
<evidence type="ECO:0000259" key="12">
    <source>
        <dbReference type="PROSITE" id="PS50089"/>
    </source>
</evidence>
<feature type="compositionally biased region" description="Low complexity" evidence="11">
    <location>
        <begin position="446"/>
        <end position="459"/>
    </location>
</feature>
<evidence type="ECO:0000256" key="5">
    <source>
        <dbReference type="ARBA" id="ARBA00022679"/>
    </source>
</evidence>
<dbReference type="GO" id="GO:0061630">
    <property type="term" value="F:ubiquitin protein ligase activity"/>
    <property type="evidence" value="ECO:0007669"/>
    <property type="project" value="UniProtKB-EC"/>
</dbReference>
<dbReference type="PANTHER" id="PTHR48433">
    <property type="entry name" value="OUTER ENVELOPE PROTEIN 61-LIKE"/>
    <property type="match status" value="1"/>
</dbReference>
<comment type="pathway">
    <text evidence="2">Protein modification; protein ubiquitination.</text>
</comment>
<feature type="region of interest" description="Disordered" evidence="11">
    <location>
        <begin position="248"/>
        <end position="267"/>
    </location>
</feature>
<dbReference type="SUPFAM" id="SSF48452">
    <property type="entry name" value="TPR-like"/>
    <property type="match status" value="1"/>
</dbReference>
<dbReference type="GO" id="GO:0016567">
    <property type="term" value="P:protein ubiquitination"/>
    <property type="evidence" value="ECO:0007669"/>
    <property type="project" value="UniProtKB-UniPathway"/>
</dbReference>
<keyword evidence="6" id="KW-0479">Metal-binding</keyword>
<keyword evidence="15" id="KW-1185">Reference proteome</keyword>
<feature type="compositionally biased region" description="Polar residues" evidence="11">
    <location>
        <begin position="276"/>
        <end position="289"/>
    </location>
</feature>
<evidence type="ECO:0000313" key="14">
    <source>
        <dbReference type="EMBL" id="RZC77850.1"/>
    </source>
</evidence>
<dbReference type="STRING" id="3469.A0A4Y7KZN4"/>
<sequence>MFNGMMDPELMRMAQEQMSRMSPAELAKIQQQMMSNPELIKMASESMKNMRPEDLKSAAEQLKHTRTEDMLNIGEKIANASPEEIAAMGSQADARIQYELRGAQMVKNQGNELHSQGKYREAAEKYLLAKNSLKSLPFSKGKALQLACSLNLMSCYLKTHQYDDCVKEGSEVLQHDAENVKALYRRGQAYKELGMLQVILHYLFQEQKLTCYMFNDGLPVQDAVSDLSKALKVSPEDETIANVLRDAQERLSKEGGGPRASSGGLKIEEIIEENVNTTSLEANKSSPPKDNSAAKPPESEKDLQSRVRPKPKMGSAANAENLQGLTDNPEAIRSFQNFISQVDPDTLASLGGSNAEGVPPDMIKTASSMIGKMSPEELQNMIKMASSFQGKVPFPSGTREGVGSNSKSGPLPQDFSPEMLKSASDMMANMPPETLKQMFEVASSLNGPASSAAAPSANRSRSDSVSRHSEEIGIPSVNRSSDIGESSSFPDFPNFGADPSSSSSFTTPTADMQAQMRNQMKDPAMRQMLTSMIKNMNPEMMANMSEQFGVKLSREDAEKAQQAMSSLSPDALEKMMKWADRIQTGVESAKKTKNWLLGRRVDDDSTLVGGPKELGHLLSEAPHRRKSTILSDADMYKIMECPVCTKSMYPPIQQCPSGHALCSNCKMKVNNKCPVCKKEIGNIRCLVLEKFAVSLLLPCSNHTLGCQEMLPYYGKEKHESQCIFRPYSCPSPGSECSVTGDLPTLLAHLRLSHRVDIQTGSSFSHCYVKQDPCSVADVSWTLSLFNCFNQYFCLHFEAFCLGTEPVYMAFLRFIGEESEARKYGYCLEVGGNGRKLTWHGIPRSIRTHHRSVRDSHDGLIIQRSLALYFSKGDGKELKLRVSGKIWKEDS</sequence>
<dbReference type="PANTHER" id="PTHR48433:SF1">
    <property type="entry name" value="OUTER ENVELOPE PROTEIN 61-LIKE"/>
    <property type="match status" value="1"/>
</dbReference>
<evidence type="ECO:0000313" key="15">
    <source>
        <dbReference type="Proteomes" id="UP000316621"/>
    </source>
</evidence>
<name>A0A4Y7KZN4_PAPSO</name>
<keyword evidence="9" id="KW-0862">Zinc</keyword>
<dbReference type="Gene3D" id="2.60.210.10">
    <property type="entry name" value="Apoptosis, Tumor Necrosis Factor Receptor Associated Protein 2, Chain A"/>
    <property type="match status" value="1"/>
</dbReference>
<feature type="domain" description="RING-type" evidence="12">
    <location>
        <begin position="641"/>
        <end position="677"/>
    </location>
</feature>
<feature type="compositionally biased region" description="Polar residues" evidence="11">
    <location>
        <begin position="477"/>
        <end position="489"/>
    </location>
</feature>
<evidence type="ECO:0000256" key="4">
    <source>
        <dbReference type="ARBA" id="ARBA00012483"/>
    </source>
</evidence>
<evidence type="ECO:0000256" key="10">
    <source>
        <dbReference type="PROSITE-ProRule" id="PRU00455"/>
    </source>
</evidence>
<keyword evidence="5" id="KW-0808">Transferase</keyword>
<evidence type="ECO:0000256" key="3">
    <source>
        <dbReference type="ARBA" id="ARBA00009119"/>
    </source>
</evidence>
<feature type="domain" description="SIAH-type" evidence="13">
    <location>
        <begin position="694"/>
        <end position="754"/>
    </location>
</feature>
<evidence type="ECO:0000256" key="8">
    <source>
        <dbReference type="ARBA" id="ARBA00022786"/>
    </source>
</evidence>
<dbReference type="Gramene" id="RZC77850">
    <property type="protein sequence ID" value="RZC77850"/>
    <property type="gene ID" value="C5167_002031"/>
</dbReference>
<dbReference type="PROSITE" id="PS51081">
    <property type="entry name" value="ZF_SIAH"/>
    <property type="match status" value="1"/>
</dbReference>
<dbReference type="Proteomes" id="UP000316621">
    <property type="component" value="Chromosome 9"/>
</dbReference>
<dbReference type="OMA" id="RWADKIQ"/>
<dbReference type="CDD" id="cd16571">
    <property type="entry name" value="RING-HC_SIAHs"/>
    <property type="match status" value="1"/>
</dbReference>
<dbReference type="InterPro" id="IPR013010">
    <property type="entry name" value="Znf_SIAH"/>
</dbReference>
<dbReference type="Pfam" id="PF21361">
    <property type="entry name" value="Sina_ZnF"/>
    <property type="match status" value="1"/>
</dbReference>
<dbReference type="InterPro" id="IPR008974">
    <property type="entry name" value="TRAF-like"/>
</dbReference>
<dbReference type="GO" id="GO:0006511">
    <property type="term" value="P:ubiquitin-dependent protein catabolic process"/>
    <property type="evidence" value="ECO:0007669"/>
    <property type="project" value="InterPro"/>
</dbReference>
<evidence type="ECO:0000259" key="13">
    <source>
        <dbReference type="PROSITE" id="PS51081"/>
    </source>
</evidence>
<feature type="compositionally biased region" description="Basic and acidic residues" evidence="11">
    <location>
        <begin position="460"/>
        <end position="471"/>
    </location>
</feature>
<dbReference type="GO" id="GO:0008270">
    <property type="term" value="F:zinc ion binding"/>
    <property type="evidence" value="ECO:0007669"/>
    <property type="project" value="UniProtKB-KW"/>
</dbReference>
<dbReference type="GO" id="GO:0005737">
    <property type="term" value="C:cytoplasm"/>
    <property type="evidence" value="ECO:0007669"/>
    <property type="project" value="InterPro"/>
</dbReference>
<feature type="region of interest" description="Disordered" evidence="11">
    <location>
        <begin position="395"/>
        <end position="417"/>
    </location>
</feature>
<organism evidence="14 15">
    <name type="scientific">Papaver somniferum</name>
    <name type="common">Opium poppy</name>
    <dbReference type="NCBI Taxonomy" id="3469"/>
    <lineage>
        <taxon>Eukaryota</taxon>
        <taxon>Viridiplantae</taxon>
        <taxon>Streptophyta</taxon>
        <taxon>Embryophyta</taxon>
        <taxon>Tracheophyta</taxon>
        <taxon>Spermatophyta</taxon>
        <taxon>Magnoliopsida</taxon>
        <taxon>Ranunculales</taxon>
        <taxon>Papaveraceae</taxon>
        <taxon>Papaveroideae</taxon>
        <taxon>Papaver</taxon>
    </lineage>
</organism>
<dbReference type="EMBL" id="CM010723">
    <property type="protein sequence ID" value="RZC77850.1"/>
    <property type="molecule type" value="Genomic_DNA"/>
</dbReference>
<accession>A0A4Y7KZN4</accession>
<protein>
    <recommendedName>
        <fullName evidence="4">RING-type E3 ubiquitin transferase</fullName>
        <ecNumber evidence="4">2.3.2.27</ecNumber>
    </recommendedName>
</protein>
<evidence type="ECO:0000256" key="7">
    <source>
        <dbReference type="ARBA" id="ARBA00022771"/>
    </source>
</evidence>
<dbReference type="EC" id="2.3.2.27" evidence="4"/>
<dbReference type="SUPFAM" id="SSF57850">
    <property type="entry name" value="RING/U-box"/>
    <property type="match status" value="1"/>
</dbReference>
<dbReference type="InterPro" id="IPR011990">
    <property type="entry name" value="TPR-like_helical_dom_sf"/>
</dbReference>
<keyword evidence="7 10" id="KW-0863">Zinc-finger</keyword>
<dbReference type="InterPro" id="IPR049548">
    <property type="entry name" value="Sina-like_RING"/>
</dbReference>
<evidence type="ECO:0000256" key="1">
    <source>
        <dbReference type="ARBA" id="ARBA00000900"/>
    </source>
</evidence>
<comment type="similarity">
    <text evidence="3">Belongs to the SINA (Seven in absentia) family.</text>
</comment>
<dbReference type="InterPro" id="IPR053319">
    <property type="entry name" value="OEP61"/>
</dbReference>
<dbReference type="UniPathway" id="UPA00143"/>
<dbReference type="InterPro" id="IPR001841">
    <property type="entry name" value="Znf_RING"/>
</dbReference>
<dbReference type="InterPro" id="IPR013083">
    <property type="entry name" value="Znf_RING/FYVE/PHD"/>
</dbReference>
<dbReference type="PROSITE" id="PS50089">
    <property type="entry name" value="ZF_RING_2"/>
    <property type="match status" value="1"/>
</dbReference>
<evidence type="ECO:0000256" key="9">
    <source>
        <dbReference type="ARBA" id="ARBA00022833"/>
    </source>
</evidence>
<evidence type="ECO:0000256" key="11">
    <source>
        <dbReference type="SAM" id="MobiDB-lite"/>
    </source>
</evidence>
<reference evidence="14 15" key="1">
    <citation type="journal article" date="2018" name="Science">
        <title>The opium poppy genome and morphinan production.</title>
        <authorList>
            <person name="Guo L."/>
            <person name="Winzer T."/>
            <person name="Yang X."/>
            <person name="Li Y."/>
            <person name="Ning Z."/>
            <person name="He Z."/>
            <person name="Teodor R."/>
            <person name="Lu Y."/>
            <person name="Bowser T.A."/>
            <person name="Graham I.A."/>
            <person name="Ye K."/>
        </authorList>
    </citation>
    <scope>NUCLEOTIDE SEQUENCE [LARGE SCALE GENOMIC DNA]</scope>
    <source>
        <strain evidence="15">cv. HN1</strain>
        <tissue evidence="14">Leaves</tissue>
    </source>
</reference>
<dbReference type="Gene3D" id="1.25.40.10">
    <property type="entry name" value="Tetratricopeptide repeat domain"/>
    <property type="match status" value="1"/>
</dbReference>
<dbReference type="FunFam" id="2.60.210.10:FF:000004">
    <property type="entry name" value="E3 ubiquitin-protein ligase SINAT5-like"/>
    <property type="match status" value="1"/>
</dbReference>
<gene>
    <name evidence="14" type="ORF">C5167_002031</name>
</gene>
<keyword evidence="8" id="KW-0833">Ubl conjugation pathway</keyword>
<dbReference type="SUPFAM" id="SSF49599">
    <property type="entry name" value="TRAF domain-like"/>
    <property type="match status" value="1"/>
</dbReference>
<dbReference type="AlphaFoldDB" id="A0A4Y7KZN4"/>
<dbReference type="Pfam" id="PF21362">
    <property type="entry name" value="Sina_RING"/>
    <property type="match status" value="1"/>
</dbReference>
<dbReference type="Pfam" id="PF03145">
    <property type="entry name" value="Sina_TRAF"/>
    <property type="match status" value="1"/>
</dbReference>
<dbReference type="Gene3D" id="3.30.40.10">
    <property type="entry name" value="Zinc/RING finger domain, C3HC4 (zinc finger)"/>
    <property type="match status" value="1"/>
</dbReference>
<comment type="catalytic activity">
    <reaction evidence="1">
        <text>S-ubiquitinyl-[E2 ubiquitin-conjugating enzyme]-L-cysteine + [acceptor protein]-L-lysine = [E2 ubiquitin-conjugating enzyme]-L-cysteine + N(6)-ubiquitinyl-[acceptor protein]-L-lysine.</text>
        <dbReference type="EC" id="2.3.2.27"/>
    </reaction>
</comment>
<evidence type="ECO:0000256" key="2">
    <source>
        <dbReference type="ARBA" id="ARBA00004906"/>
    </source>
</evidence>